<feature type="region of interest" description="Disordered" evidence="2">
    <location>
        <begin position="1"/>
        <end position="57"/>
    </location>
</feature>
<comment type="caution">
    <text evidence="3">The sequence shown here is derived from an EMBL/GenBank/DDBJ whole genome shotgun (WGS) entry which is preliminary data.</text>
</comment>
<evidence type="ECO:0000256" key="1">
    <source>
        <dbReference type="SAM" id="Coils"/>
    </source>
</evidence>
<evidence type="ECO:0000313" key="3">
    <source>
        <dbReference type="EMBL" id="ORZ19995.1"/>
    </source>
</evidence>
<keyword evidence="1" id="KW-0175">Coiled coil</keyword>
<evidence type="ECO:0000313" key="4">
    <source>
        <dbReference type="Proteomes" id="UP000193648"/>
    </source>
</evidence>
<dbReference type="OrthoDB" id="2433853at2759"/>
<feature type="coiled-coil region" evidence="1">
    <location>
        <begin position="123"/>
        <end position="150"/>
    </location>
</feature>
<dbReference type="GeneID" id="33565582"/>
<organism evidence="3 4">
    <name type="scientific">Lobosporangium transversale</name>
    <dbReference type="NCBI Taxonomy" id="64571"/>
    <lineage>
        <taxon>Eukaryota</taxon>
        <taxon>Fungi</taxon>
        <taxon>Fungi incertae sedis</taxon>
        <taxon>Mucoromycota</taxon>
        <taxon>Mortierellomycotina</taxon>
        <taxon>Mortierellomycetes</taxon>
        <taxon>Mortierellales</taxon>
        <taxon>Mortierellaceae</taxon>
        <taxon>Lobosporangium</taxon>
    </lineage>
</organism>
<proteinExistence type="predicted"/>
<gene>
    <name evidence="3" type="ORF">BCR41DRAFT_351104</name>
</gene>
<dbReference type="InParanoid" id="A0A1Y2GR32"/>
<sequence>MAMNVLSPVASPSFEPSNTMTTTTADDNNSTSPVATTMNASPPASTTSTGSGGLRRSSTLKAYLANKNKLKERQAINVIVDPTVLQRQKEESSSENEVTGSALSPISPAGAFATGTPLSPVSGRRIDADLEALDKEKKQIEDQLAIITQRLHQISPPSSPTIAPITTTDASIPSSISSLFASSSKEELQENKTRLCQELDVLLMKRRELLQSWTRDYKSLKRSGSLAKPKEDLFWVTTA</sequence>
<dbReference type="Proteomes" id="UP000193648">
    <property type="component" value="Unassembled WGS sequence"/>
</dbReference>
<feature type="compositionally biased region" description="Low complexity" evidence="2">
    <location>
        <begin position="17"/>
        <end position="32"/>
    </location>
</feature>
<feature type="region of interest" description="Disordered" evidence="2">
    <location>
        <begin position="86"/>
        <end position="121"/>
    </location>
</feature>
<dbReference type="RefSeq" id="XP_021882535.1">
    <property type="nucleotide sequence ID" value="XM_022023738.1"/>
</dbReference>
<accession>A0A1Y2GR32</accession>
<reference evidence="3 4" key="1">
    <citation type="submission" date="2016-07" db="EMBL/GenBank/DDBJ databases">
        <title>Pervasive Adenine N6-methylation of Active Genes in Fungi.</title>
        <authorList>
            <consortium name="DOE Joint Genome Institute"/>
            <person name="Mondo S.J."/>
            <person name="Dannebaum R.O."/>
            <person name="Kuo R.C."/>
            <person name="Labutti K."/>
            <person name="Haridas S."/>
            <person name="Kuo A."/>
            <person name="Salamov A."/>
            <person name="Ahrendt S.R."/>
            <person name="Lipzen A."/>
            <person name="Sullivan W."/>
            <person name="Andreopoulos W.B."/>
            <person name="Clum A."/>
            <person name="Lindquist E."/>
            <person name="Daum C."/>
            <person name="Ramamoorthy G.K."/>
            <person name="Gryganskyi A."/>
            <person name="Culley D."/>
            <person name="Magnuson J.K."/>
            <person name="James T.Y."/>
            <person name="O'Malley M.A."/>
            <person name="Stajich J.E."/>
            <person name="Spatafora J.W."/>
            <person name="Visel A."/>
            <person name="Grigoriev I.V."/>
        </authorList>
    </citation>
    <scope>NUCLEOTIDE SEQUENCE [LARGE SCALE GENOMIC DNA]</scope>
    <source>
        <strain evidence="3 4">NRRL 3116</strain>
    </source>
</reference>
<name>A0A1Y2GR32_9FUNG</name>
<keyword evidence="4" id="KW-1185">Reference proteome</keyword>
<evidence type="ECO:0000256" key="2">
    <source>
        <dbReference type="SAM" id="MobiDB-lite"/>
    </source>
</evidence>
<dbReference type="AlphaFoldDB" id="A0A1Y2GR32"/>
<protein>
    <submittedName>
        <fullName evidence="3">Uncharacterized protein</fullName>
    </submittedName>
</protein>
<feature type="compositionally biased region" description="Polar residues" evidence="2">
    <location>
        <begin position="95"/>
        <end position="104"/>
    </location>
</feature>
<dbReference type="EMBL" id="MCFF01000013">
    <property type="protein sequence ID" value="ORZ19995.1"/>
    <property type="molecule type" value="Genomic_DNA"/>
</dbReference>
<feature type="compositionally biased region" description="Low complexity" evidence="2">
    <location>
        <begin position="40"/>
        <end position="57"/>
    </location>
</feature>